<dbReference type="InterPro" id="IPR050950">
    <property type="entry name" value="HTH-type_LysR_regulators"/>
</dbReference>
<evidence type="ECO:0000256" key="1">
    <source>
        <dbReference type="ARBA" id="ARBA00009437"/>
    </source>
</evidence>
<reference evidence="6 7" key="1">
    <citation type="submission" date="2018-01" db="EMBL/GenBank/DDBJ databases">
        <title>Whole genome sequencing of Histamine producing bacteria.</title>
        <authorList>
            <person name="Butler K."/>
        </authorList>
    </citation>
    <scope>NUCLEOTIDE SEQUENCE [LARGE SCALE GENOMIC DNA]</scope>
    <source>
        <strain evidence="6 7">DSM 100436</strain>
    </source>
</reference>
<keyword evidence="3" id="KW-0238">DNA-binding</keyword>
<organism evidence="6 7">
    <name type="scientific">Photobacterium sanctipauli</name>
    <dbReference type="NCBI Taxonomy" id="1342794"/>
    <lineage>
        <taxon>Bacteria</taxon>
        <taxon>Pseudomonadati</taxon>
        <taxon>Pseudomonadota</taxon>
        <taxon>Gammaproteobacteria</taxon>
        <taxon>Vibrionales</taxon>
        <taxon>Vibrionaceae</taxon>
        <taxon>Photobacterium</taxon>
    </lineage>
</organism>
<keyword evidence="7" id="KW-1185">Reference proteome</keyword>
<dbReference type="GO" id="GO:0003700">
    <property type="term" value="F:DNA-binding transcription factor activity"/>
    <property type="evidence" value="ECO:0007669"/>
    <property type="project" value="InterPro"/>
</dbReference>
<dbReference type="InterPro" id="IPR036390">
    <property type="entry name" value="WH_DNA-bd_sf"/>
</dbReference>
<keyword evidence="2" id="KW-0805">Transcription regulation</keyword>
<dbReference type="PRINTS" id="PR00039">
    <property type="entry name" value="HTHLYSR"/>
</dbReference>
<dbReference type="EMBL" id="PYMA01000014">
    <property type="protein sequence ID" value="PSW17656.1"/>
    <property type="molecule type" value="Genomic_DNA"/>
</dbReference>
<evidence type="ECO:0000313" key="6">
    <source>
        <dbReference type="EMBL" id="PSW17656.1"/>
    </source>
</evidence>
<dbReference type="Pfam" id="PF00126">
    <property type="entry name" value="HTH_1"/>
    <property type="match status" value="1"/>
</dbReference>
<dbReference type="PANTHER" id="PTHR30419">
    <property type="entry name" value="HTH-TYPE TRANSCRIPTIONAL REGULATOR YBHD"/>
    <property type="match status" value="1"/>
</dbReference>
<dbReference type="RefSeq" id="WP_107272360.1">
    <property type="nucleotide sequence ID" value="NZ_PYMA01000014.1"/>
</dbReference>
<dbReference type="InterPro" id="IPR005119">
    <property type="entry name" value="LysR_subst-bd"/>
</dbReference>
<dbReference type="InterPro" id="IPR000847">
    <property type="entry name" value="LysR_HTH_N"/>
</dbReference>
<dbReference type="AlphaFoldDB" id="A0A2T3NNX2"/>
<dbReference type="FunFam" id="1.10.10.10:FF:000001">
    <property type="entry name" value="LysR family transcriptional regulator"/>
    <property type="match status" value="1"/>
</dbReference>
<keyword evidence="4" id="KW-0804">Transcription</keyword>
<evidence type="ECO:0000313" key="7">
    <source>
        <dbReference type="Proteomes" id="UP000241771"/>
    </source>
</evidence>
<gene>
    <name evidence="6" type="ORF">C9I98_19260</name>
</gene>
<dbReference type="GO" id="GO:0005829">
    <property type="term" value="C:cytosol"/>
    <property type="evidence" value="ECO:0007669"/>
    <property type="project" value="TreeGrafter"/>
</dbReference>
<dbReference type="InterPro" id="IPR036388">
    <property type="entry name" value="WH-like_DNA-bd_sf"/>
</dbReference>
<proteinExistence type="inferred from homology"/>
<comment type="similarity">
    <text evidence="1">Belongs to the LysR transcriptional regulatory family.</text>
</comment>
<feature type="domain" description="HTH lysR-type" evidence="5">
    <location>
        <begin position="1"/>
        <end position="58"/>
    </location>
</feature>
<accession>A0A2T3NNX2</accession>
<dbReference type="SUPFAM" id="SSF46785">
    <property type="entry name" value="Winged helix' DNA-binding domain"/>
    <property type="match status" value="1"/>
</dbReference>
<dbReference type="Proteomes" id="UP000241771">
    <property type="component" value="Unassembled WGS sequence"/>
</dbReference>
<evidence type="ECO:0000256" key="4">
    <source>
        <dbReference type="ARBA" id="ARBA00023163"/>
    </source>
</evidence>
<comment type="caution">
    <text evidence="6">The sequence shown here is derived from an EMBL/GenBank/DDBJ whole genome shotgun (WGS) entry which is preliminary data.</text>
</comment>
<dbReference type="Gene3D" id="3.40.190.290">
    <property type="match status" value="1"/>
</dbReference>
<sequence length="289" mass="32864">MDIRQLSYFKTLAECGNFTKAAQVLHIAQPALSIAIKKFEEQLGITLFDRNDRRVVLTPEGEVLLHHAKLILQNVQDATTAMEELKGLTIGEVKLGVPSSLGSYYLPEILMGFKSQYPDLKLTIVEAGTETIRQMLISKELDLGVIHCSEIPESLSTERLITTQMVAAVSPDNPLAKEKSIDFDTFFKQELVMFKAGYFHREYIDRICEEYNYQPQIAFETNLLPMILRIVRNDFAIAALLDMVTEYEAGIVPIPFKQPVYLNIAIAWRKNGYLSVADRAFMEYVKNHH</sequence>
<dbReference type="PANTHER" id="PTHR30419:SF30">
    <property type="entry name" value="LYSR FAMILY TRANSCRIPTIONAL REGULATOR"/>
    <property type="match status" value="1"/>
</dbReference>
<evidence type="ECO:0000256" key="2">
    <source>
        <dbReference type="ARBA" id="ARBA00023015"/>
    </source>
</evidence>
<evidence type="ECO:0000259" key="5">
    <source>
        <dbReference type="PROSITE" id="PS50931"/>
    </source>
</evidence>
<dbReference type="Gene3D" id="1.10.10.10">
    <property type="entry name" value="Winged helix-like DNA-binding domain superfamily/Winged helix DNA-binding domain"/>
    <property type="match status" value="1"/>
</dbReference>
<dbReference type="PROSITE" id="PS50931">
    <property type="entry name" value="HTH_LYSR"/>
    <property type="match status" value="1"/>
</dbReference>
<dbReference type="SUPFAM" id="SSF53850">
    <property type="entry name" value="Periplasmic binding protein-like II"/>
    <property type="match status" value="1"/>
</dbReference>
<name>A0A2T3NNX2_9GAMM</name>
<protein>
    <submittedName>
        <fullName evidence="6">LysR family transcriptional regulator</fullName>
    </submittedName>
</protein>
<dbReference type="Pfam" id="PF03466">
    <property type="entry name" value="LysR_substrate"/>
    <property type="match status" value="1"/>
</dbReference>
<dbReference type="CDD" id="cd05466">
    <property type="entry name" value="PBP2_LTTR_substrate"/>
    <property type="match status" value="1"/>
</dbReference>
<dbReference type="GO" id="GO:0003677">
    <property type="term" value="F:DNA binding"/>
    <property type="evidence" value="ECO:0007669"/>
    <property type="project" value="UniProtKB-KW"/>
</dbReference>
<evidence type="ECO:0000256" key="3">
    <source>
        <dbReference type="ARBA" id="ARBA00023125"/>
    </source>
</evidence>